<dbReference type="Pfam" id="PF13302">
    <property type="entry name" value="Acetyltransf_3"/>
    <property type="match status" value="1"/>
</dbReference>
<evidence type="ECO:0000259" key="1">
    <source>
        <dbReference type="Pfam" id="PF13302"/>
    </source>
</evidence>
<dbReference type="AlphaFoldDB" id="A0A917WTH2"/>
<accession>A0A917WTH2</accession>
<dbReference type="SUPFAM" id="SSF55729">
    <property type="entry name" value="Acyl-CoA N-acyltransferases (Nat)"/>
    <property type="match status" value="1"/>
</dbReference>
<dbReference type="RefSeq" id="WP_190250904.1">
    <property type="nucleotide sequence ID" value="NZ_BMPI01000015.1"/>
</dbReference>
<evidence type="ECO:0000313" key="3">
    <source>
        <dbReference type="Proteomes" id="UP000642070"/>
    </source>
</evidence>
<reference evidence="2" key="1">
    <citation type="journal article" date="2014" name="Int. J. Syst. Evol. Microbiol.">
        <title>Complete genome sequence of Corynebacterium casei LMG S-19264T (=DSM 44701T), isolated from a smear-ripened cheese.</title>
        <authorList>
            <consortium name="US DOE Joint Genome Institute (JGI-PGF)"/>
            <person name="Walter F."/>
            <person name="Albersmeier A."/>
            <person name="Kalinowski J."/>
            <person name="Ruckert C."/>
        </authorList>
    </citation>
    <scope>NUCLEOTIDE SEQUENCE</scope>
    <source>
        <strain evidence="2">JCM 19831</strain>
    </source>
</reference>
<dbReference type="EMBL" id="BMPI01000015">
    <property type="protein sequence ID" value="GGM30678.1"/>
    <property type="molecule type" value="Genomic_DNA"/>
</dbReference>
<gene>
    <name evidence="2" type="ORF">GCM10007977_034950</name>
</gene>
<proteinExistence type="predicted"/>
<comment type="caution">
    <text evidence="2">The sequence shown here is derived from an EMBL/GenBank/DDBJ whole genome shotgun (WGS) entry which is preliminary data.</text>
</comment>
<feature type="domain" description="N-acetyltransferase" evidence="1">
    <location>
        <begin position="47"/>
        <end position="159"/>
    </location>
</feature>
<dbReference type="Proteomes" id="UP000642070">
    <property type="component" value="Unassembled WGS sequence"/>
</dbReference>
<organism evidence="2 3">
    <name type="scientific">Dactylosporangium sucinum</name>
    <dbReference type="NCBI Taxonomy" id="1424081"/>
    <lineage>
        <taxon>Bacteria</taxon>
        <taxon>Bacillati</taxon>
        <taxon>Actinomycetota</taxon>
        <taxon>Actinomycetes</taxon>
        <taxon>Micromonosporales</taxon>
        <taxon>Micromonosporaceae</taxon>
        <taxon>Dactylosporangium</taxon>
    </lineage>
</organism>
<dbReference type="InterPro" id="IPR000182">
    <property type="entry name" value="GNAT_dom"/>
</dbReference>
<dbReference type="InterPro" id="IPR016181">
    <property type="entry name" value="Acyl_CoA_acyltransferase"/>
</dbReference>
<dbReference type="GO" id="GO:0016747">
    <property type="term" value="F:acyltransferase activity, transferring groups other than amino-acyl groups"/>
    <property type="evidence" value="ECO:0007669"/>
    <property type="project" value="InterPro"/>
</dbReference>
<dbReference type="Gene3D" id="3.40.630.30">
    <property type="match status" value="1"/>
</dbReference>
<evidence type="ECO:0000313" key="2">
    <source>
        <dbReference type="EMBL" id="GGM30678.1"/>
    </source>
</evidence>
<reference evidence="2" key="2">
    <citation type="submission" date="2020-09" db="EMBL/GenBank/DDBJ databases">
        <authorList>
            <person name="Sun Q."/>
            <person name="Ohkuma M."/>
        </authorList>
    </citation>
    <scope>NUCLEOTIDE SEQUENCE</scope>
    <source>
        <strain evidence="2">JCM 19831</strain>
    </source>
</reference>
<sequence>MFFGGTGVAGLSCPLGAVHSIETGRLRLVVARRRALVAHWDGLDERSRQWVGVQPGDLSENPAEPDGSDPLLWHADRAEFLGYDIETGQVVSAVTLWRDAGEHVVSGTVAEPWRGRGYGAESLALVCAIAHRHLGIARLCAGSAAGDEAAARCLSASGFAAAGEPVPFTLPSGRVIEARPWERTDPEARLRCRNPPW</sequence>
<protein>
    <recommendedName>
        <fullName evidence="1">N-acetyltransferase domain-containing protein</fullName>
    </recommendedName>
</protein>
<name>A0A917WTH2_9ACTN</name>
<keyword evidence="3" id="KW-1185">Reference proteome</keyword>